<keyword evidence="3" id="KW-1185">Reference proteome</keyword>
<sequence>MRAQGCRALVRNDRQAGPANVYLSPGRPQHTAGGSFSSVDSSGNQPASTQERVPGTTGREQAQTRPLAACSRPPRSLPQPGNGEKLEHHRQRELAPSREHCCSRSDRRNAGFMP</sequence>
<proteinExistence type="predicted"/>
<evidence type="ECO:0000313" key="2">
    <source>
        <dbReference type="EMBL" id="KAJ1201055.1"/>
    </source>
</evidence>
<reference evidence="2" key="1">
    <citation type="journal article" date="2022" name="bioRxiv">
        <title>Sequencing and chromosome-scale assembly of the giantPleurodeles waltlgenome.</title>
        <authorList>
            <person name="Brown T."/>
            <person name="Elewa A."/>
            <person name="Iarovenko S."/>
            <person name="Subramanian E."/>
            <person name="Araus A.J."/>
            <person name="Petzold A."/>
            <person name="Susuki M."/>
            <person name="Suzuki K.-i.T."/>
            <person name="Hayashi T."/>
            <person name="Toyoda A."/>
            <person name="Oliveira C."/>
            <person name="Osipova E."/>
            <person name="Leigh N.D."/>
            <person name="Simon A."/>
            <person name="Yun M.H."/>
        </authorList>
    </citation>
    <scope>NUCLEOTIDE SEQUENCE</scope>
    <source>
        <strain evidence="2">20211129_DDA</strain>
        <tissue evidence="2">Liver</tissue>
    </source>
</reference>
<accession>A0AAV7VKD2</accession>
<organism evidence="2 3">
    <name type="scientific">Pleurodeles waltl</name>
    <name type="common">Iberian ribbed newt</name>
    <dbReference type="NCBI Taxonomy" id="8319"/>
    <lineage>
        <taxon>Eukaryota</taxon>
        <taxon>Metazoa</taxon>
        <taxon>Chordata</taxon>
        <taxon>Craniata</taxon>
        <taxon>Vertebrata</taxon>
        <taxon>Euteleostomi</taxon>
        <taxon>Amphibia</taxon>
        <taxon>Batrachia</taxon>
        <taxon>Caudata</taxon>
        <taxon>Salamandroidea</taxon>
        <taxon>Salamandridae</taxon>
        <taxon>Pleurodelinae</taxon>
        <taxon>Pleurodeles</taxon>
    </lineage>
</organism>
<dbReference type="AlphaFoldDB" id="A0AAV7VKD2"/>
<dbReference type="EMBL" id="JANPWB010000003">
    <property type="protein sequence ID" value="KAJ1201055.1"/>
    <property type="molecule type" value="Genomic_DNA"/>
</dbReference>
<name>A0AAV7VKD2_PLEWA</name>
<comment type="caution">
    <text evidence="2">The sequence shown here is derived from an EMBL/GenBank/DDBJ whole genome shotgun (WGS) entry which is preliminary data.</text>
</comment>
<feature type="compositionally biased region" description="Polar residues" evidence="1">
    <location>
        <begin position="32"/>
        <end position="51"/>
    </location>
</feature>
<protein>
    <submittedName>
        <fullName evidence="2">Uncharacterized protein</fullName>
    </submittedName>
</protein>
<gene>
    <name evidence="2" type="ORF">NDU88_004871</name>
</gene>
<evidence type="ECO:0000256" key="1">
    <source>
        <dbReference type="SAM" id="MobiDB-lite"/>
    </source>
</evidence>
<evidence type="ECO:0000313" key="3">
    <source>
        <dbReference type="Proteomes" id="UP001066276"/>
    </source>
</evidence>
<dbReference type="Proteomes" id="UP001066276">
    <property type="component" value="Chromosome 2_1"/>
</dbReference>
<feature type="region of interest" description="Disordered" evidence="1">
    <location>
        <begin position="1"/>
        <end position="114"/>
    </location>
</feature>
<feature type="compositionally biased region" description="Basic and acidic residues" evidence="1">
    <location>
        <begin position="84"/>
        <end position="114"/>
    </location>
</feature>